<feature type="transmembrane region" description="Helical" evidence="9">
    <location>
        <begin position="29"/>
        <end position="47"/>
    </location>
</feature>
<evidence type="ECO:0000256" key="9">
    <source>
        <dbReference type="SAM" id="Phobius"/>
    </source>
</evidence>
<evidence type="ECO:0008006" key="12">
    <source>
        <dbReference type="Google" id="ProtNLM"/>
    </source>
</evidence>
<name>A0A2K8YTZ4_9BACT</name>
<evidence type="ECO:0000256" key="6">
    <source>
        <dbReference type="ARBA" id="ARBA00023065"/>
    </source>
</evidence>
<evidence type="ECO:0000256" key="7">
    <source>
        <dbReference type="ARBA" id="ARBA00023136"/>
    </source>
</evidence>
<feature type="transmembrane region" description="Helical" evidence="9">
    <location>
        <begin position="235"/>
        <end position="253"/>
    </location>
</feature>
<evidence type="ECO:0000256" key="2">
    <source>
        <dbReference type="ARBA" id="ARBA00022448"/>
    </source>
</evidence>
<evidence type="ECO:0000313" key="10">
    <source>
        <dbReference type="EMBL" id="AUD01028.1"/>
    </source>
</evidence>
<dbReference type="GO" id="GO:0005886">
    <property type="term" value="C:plasma membrane"/>
    <property type="evidence" value="ECO:0007669"/>
    <property type="project" value="UniProtKB-SubCell"/>
</dbReference>
<accession>A0A2K8YTZ4</accession>
<comment type="subcellular location">
    <subcellularLocation>
        <location evidence="1">Cell membrane</location>
        <topology evidence="1">Multi-pass membrane protein</topology>
    </subcellularLocation>
</comment>
<gene>
    <name evidence="10" type="ORF">CWM47_03835</name>
</gene>
<dbReference type="GO" id="GO:0005254">
    <property type="term" value="F:chloride channel activity"/>
    <property type="evidence" value="ECO:0007669"/>
    <property type="project" value="InterPro"/>
</dbReference>
<keyword evidence="5 9" id="KW-1133">Transmembrane helix</keyword>
<evidence type="ECO:0000256" key="8">
    <source>
        <dbReference type="ARBA" id="ARBA00034708"/>
    </source>
</evidence>
<dbReference type="PANTHER" id="PTHR33281">
    <property type="entry name" value="UPF0187 PROTEIN YNEE"/>
    <property type="match status" value="1"/>
</dbReference>
<keyword evidence="6" id="KW-0406">Ion transport</keyword>
<dbReference type="KEGG" id="spir:CWM47_03835"/>
<organism evidence="10 11">
    <name type="scientific">Spirosoma pollinicola</name>
    <dbReference type="NCBI Taxonomy" id="2057025"/>
    <lineage>
        <taxon>Bacteria</taxon>
        <taxon>Pseudomonadati</taxon>
        <taxon>Bacteroidota</taxon>
        <taxon>Cytophagia</taxon>
        <taxon>Cytophagales</taxon>
        <taxon>Cytophagaceae</taxon>
        <taxon>Spirosoma</taxon>
    </lineage>
</organism>
<dbReference type="EMBL" id="CP025096">
    <property type="protein sequence ID" value="AUD01028.1"/>
    <property type="molecule type" value="Genomic_DNA"/>
</dbReference>
<dbReference type="PANTHER" id="PTHR33281:SF19">
    <property type="entry name" value="VOLTAGE-DEPENDENT ANION CHANNEL-FORMING PROTEIN YNEE"/>
    <property type="match status" value="1"/>
</dbReference>
<dbReference type="InterPro" id="IPR044669">
    <property type="entry name" value="YneE/VCCN1/2-like"/>
</dbReference>
<dbReference type="AlphaFoldDB" id="A0A2K8YTZ4"/>
<feature type="transmembrane region" description="Helical" evidence="9">
    <location>
        <begin position="210"/>
        <end position="229"/>
    </location>
</feature>
<comment type="similarity">
    <text evidence="8">Belongs to the anion channel-forming bestrophin (TC 1.A.46) family.</text>
</comment>
<dbReference type="RefSeq" id="WP_100986451.1">
    <property type="nucleotide sequence ID" value="NZ_CP025096.1"/>
</dbReference>
<reference evidence="10 11" key="1">
    <citation type="submission" date="2017-11" db="EMBL/GenBank/DDBJ databases">
        <title>Taxonomic description and genome sequences of Spirosoma HA7 sp. nov., isolated from pollen microhabitat of Corylus avellana.</title>
        <authorList>
            <person name="Ambika Manirajan B."/>
            <person name="Suarez C."/>
            <person name="Ratering S."/>
            <person name="Geissler-Plaum R."/>
            <person name="Cardinale M."/>
            <person name="Sylvia S."/>
        </authorList>
    </citation>
    <scope>NUCLEOTIDE SEQUENCE [LARGE SCALE GENOMIC DNA]</scope>
    <source>
        <strain evidence="10 11">HA7</strain>
    </source>
</reference>
<keyword evidence="11" id="KW-1185">Reference proteome</keyword>
<keyword evidence="2" id="KW-0813">Transport</keyword>
<evidence type="ECO:0000313" key="11">
    <source>
        <dbReference type="Proteomes" id="UP000232883"/>
    </source>
</evidence>
<keyword evidence="3" id="KW-1003">Cell membrane</keyword>
<dbReference type="OrthoDB" id="445589at2"/>
<sequence>MVIYNAKDWLGALRHFHTSYVIQVLLKRVVYVCGYGSLITLIDQHWVNVEVPIDGTFFSLLGILLSLLLVFRTNTAYDRYWEGRRQWGILVNNSRNFAVLMDSLLPEKDIENRLFFARTLSNFAMVLKGHLRTGIDFADLEETGEGDLALLVPYKHVPSRVAALLLRRVQSLKRQRVLSEEDMITIRSYHQAFLDITGSCERIKNTPIPFSYSFFIKLFITLYLLLMPLVLVETYAYFTILAITFAAYALLGVEMIGDEIEEPFGLDCNDLPLNQISQTIRRNMHETLTGEVLAVPAANVEYQKVN</sequence>
<protein>
    <recommendedName>
        <fullName evidence="12">Bestrophin</fullName>
    </recommendedName>
</protein>
<feature type="transmembrane region" description="Helical" evidence="9">
    <location>
        <begin position="53"/>
        <end position="71"/>
    </location>
</feature>
<evidence type="ECO:0000256" key="5">
    <source>
        <dbReference type="ARBA" id="ARBA00022989"/>
    </source>
</evidence>
<dbReference type="Proteomes" id="UP000232883">
    <property type="component" value="Chromosome"/>
</dbReference>
<keyword evidence="7 9" id="KW-0472">Membrane</keyword>
<evidence type="ECO:0000256" key="3">
    <source>
        <dbReference type="ARBA" id="ARBA00022475"/>
    </source>
</evidence>
<evidence type="ECO:0000256" key="4">
    <source>
        <dbReference type="ARBA" id="ARBA00022692"/>
    </source>
</evidence>
<dbReference type="Pfam" id="PF25539">
    <property type="entry name" value="Bestrophin_2"/>
    <property type="match status" value="1"/>
</dbReference>
<proteinExistence type="inferred from homology"/>
<keyword evidence="4 9" id="KW-0812">Transmembrane</keyword>
<evidence type="ECO:0000256" key="1">
    <source>
        <dbReference type="ARBA" id="ARBA00004651"/>
    </source>
</evidence>